<name>A0A177CLJ1_9PLEO</name>
<dbReference type="RefSeq" id="XP_018038177.1">
    <property type="nucleotide sequence ID" value="XM_018177851.1"/>
</dbReference>
<evidence type="ECO:0000313" key="2">
    <source>
        <dbReference type="EMBL" id="OAG07812.1"/>
    </source>
</evidence>
<organism evidence="2 3">
    <name type="scientific">Paraphaeosphaeria sporulosa</name>
    <dbReference type="NCBI Taxonomy" id="1460663"/>
    <lineage>
        <taxon>Eukaryota</taxon>
        <taxon>Fungi</taxon>
        <taxon>Dikarya</taxon>
        <taxon>Ascomycota</taxon>
        <taxon>Pezizomycotina</taxon>
        <taxon>Dothideomycetes</taxon>
        <taxon>Pleosporomycetidae</taxon>
        <taxon>Pleosporales</taxon>
        <taxon>Massarineae</taxon>
        <taxon>Didymosphaeriaceae</taxon>
        <taxon>Paraphaeosphaeria</taxon>
    </lineage>
</organism>
<dbReference type="EMBL" id="KV441550">
    <property type="protein sequence ID" value="OAG07812.1"/>
    <property type="molecule type" value="Genomic_DNA"/>
</dbReference>
<dbReference type="GeneID" id="28761337"/>
<dbReference type="PANTHER" id="PTHR43544">
    <property type="entry name" value="SHORT-CHAIN DEHYDROGENASE/REDUCTASE"/>
    <property type="match status" value="1"/>
</dbReference>
<dbReference type="AlphaFoldDB" id="A0A177CLJ1"/>
<dbReference type="Pfam" id="PF00106">
    <property type="entry name" value="adh_short"/>
    <property type="match status" value="1"/>
</dbReference>
<dbReference type="InterPro" id="IPR002347">
    <property type="entry name" value="SDR_fam"/>
</dbReference>
<dbReference type="GO" id="GO:0005737">
    <property type="term" value="C:cytoplasm"/>
    <property type="evidence" value="ECO:0007669"/>
    <property type="project" value="TreeGrafter"/>
</dbReference>
<protein>
    <submittedName>
        <fullName evidence="2">NAD(P)-binding protein</fullName>
    </submittedName>
</protein>
<dbReference type="InterPro" id="IPR051468">
    <property type="entry name" value="Fungal_SecMetab_SDRs"/>
</dbReference>
<comment type="similarity">
    <text evidence="1">Belongs to the short-chain dehydrogenases/reductases (SDR) family.</text>
</comment>
<keyword evidence="3" id="KW-1185">Reference proteome</keyword>
<accession>A0A177CLJ1</accession>
<dbReference type="Proteomes" id="UP000077069">
    <property type="component" value="Unassembled WGS sequence"/>
</dbReference>
<dbReference type="PANTHER" id="PTHR43544:SF26">
    <property type="entry name" value="SHORT CHAIN DEHYDROGENASE_REDUCTASE FAMILY OXIDOREDUCTASE (JCVI)"/>
    <property type="match status" value="1"/>
</dbReference>
<dbReference type="OrthoDB" id="9876299at2759"/>
<reference evidence="2 3" key="1">
    <citation type="submission" date="2016-05" db="EMBL/GenBank/DDBJ databases">
        <title>Comparative analysis of secretome profiles of manganese(II)-oxidizing ascomycete fungi.</title>
        <authorList>
            <consortium name="DOE Joint Genome Institute"/>
            <person name="Zeiner C.A."/>
            <person name="Purvine S.O."/>
            <person name="Zink E.M."/>
            <person name="Wu S."/>
            <person name="Pasa-Tolic L."/>
            <person name="Chaput D.L."/>
            <person name="Haridas S."/>
            <person name="Grigoriev I.V."/>
            <person name="Santelli C.M."/>
            <person name="Hansel C.M."/>
        </authorList>
    </citation>
    <scope>NUCLEOTIDE SEQUENCE [LARGE SCALE GENOMIC DNA]</scope>
    <source>
        <strain evidence="2 3">AP3s5-JAC2a</strain>
    </source>
</reference>
<proteinExistence type="inferred from homology"/>
<gene>
    <name evidence="2" type="ORF">CC84DRAFT_1161886</name>
</gene>
<sequence>METKTTVLITGSNRGIGLGLVERFLAKPSHVVIAAVRNPGHPTAQALHSLPTGPDTQLIVVKIDASIEKDAHDAVAKLQQKHGVGHLDIVIANAGVAYIYPTVADVKIEDIKAHMQPNVYGVIALYQATRGLLKKAAREPIFMIMGSSAGLLGNHLPIPNAAYAPTKTVLNWYTRRVDAEDNWLNCFSIDPGHVSTDLGNAAAQAVGMGDHAPTTVQESCDGMMIVLAKASKKVYGGKLAVYTGEFHGW</sequence>
<dbReference type="Gene3D" id="3.40.50.720">
    <property type="entry name" value="NAD(P)-binding Rossmann-like Domain"/>
    <property type="match status" value="1"/>
</dbReference>
<dbReference type="InterPro" id="IPR036291">
    <property type="entry name" value="NAD(P)-bd_dom_sf"/>
</dbReference>
<evidence type="ECO:0000313" key="3">
    <source>
        <dbReference type="Proteomes" id="UP000077069"/>
    </source>
</evidence>
<dbReference type="PRINTS" id="PR00081">
    <property type="entry name" value="GDHRDH"/>
</dbReference>
<evidence type="ECO:0000256" key="1">
    <source>
        <dbReference type="ARBA" id="ARBA00006484"/>
    </source>
</evidence>
<dbReference type="SUPFAM" id="SSF51735">
    <property type="entry name" value="NAD(P)-binding Rossmann-fold domains"/>
    <property type="match status" value="1"/>
</dbReference>
<dbReference type="InParanoid" id="A0A177CLJ1"/>
<dbReference type="GO" id="GO:0016491">
    <property type="term" value="F:oxidoreductase activity"/>
    <property type="evidence" value="ECO:0007669"/>
    <property type="project" value="TreeGrafter"/>
</dbReference>